<dbReference type="SMART" id="SM00382">
    <property type="entry name" value="AAA"/>
    <property type="match status" value="2"/>
</dbReference>
<evidence type="ECO:0000256" key="6">
    <source>
        <dbReference type="ARBA" id="ARBA00022840"/>
    </source>
</evidence>
<dbReference type="InterPro" id="IPR015856">
    <property type="entry name" value="ABC_transpr_CbiO/EcfA_su"/>
</dbReference>
<evidence type="ECO:0000256" key="8">
    <source>
        <dbReference type="ARBA" id="ARBA00023136"/>
    </source>
</evidence>
<evidence type="ECO:0000256" key="2">
    <source>
        <dbReference type="ARBA" id="ARBA00005417"/>
    </source>
</evidence>
<organism evidence="10 11">
    <name type="scientific">Metamycoplasma equirhinis</name>
    <dbReference type="NCBI Taxonomy" id="92402"/>
    <lineage>
        <taxon>Bacteria</taxon>
        <taxon>Bacillati</taxon>
        <taxon>Mycoplasmatota</taxon>
        <taxon>Mycoplasmoidales</taxon>
        <taxon>Metamycoplasmataceae</taxon>
        <taxon>Metamycoplasma</taxon>
    </lineage>
</organism>
<gene>
    <name evidence="10" type="ORF">R9B83_01765</name>
</gene>
<dbReference type="PANTHER" id="PTHR43553:SF27">
    <property type="entry name" value="ENERGY-COUPLING FACTOR TRANSPORTER ATP-BINDING PROTEIN ECFA2"/>
    <property type="match status" value="1"/>
</dbReference>
<dbReference type="CDD" id="cd03225">
    <property type="entry name" value="ABC_cobalt_CbiO_domain1"/>
    <property type="match status" value="2"/>
</dbReference>
<evidence type="ECO:0000259" key="9">
    <source>
        <dbReference type="PROSITE" id="PS50893"/>
    </source>
</evidence>
<dbReference type="InterPro" id="IPR003593">
    <property type="entry name" value="AAA+_ATPase"/>
</dbReference>
<dbReference type="EMBL" id="CP137845">
    <property type="protein sequence ID" value="WPB53699.1"/>
    <property type="molecule type" value="Genomic_DNA"/>
</dbReference>
<dbReference type="InterPro" id="IPR003439">
    <property type="entry name" value="ABC_transporter-like_ATP-bd"/>
</dbReference>
<dbReference type="PROSITE" id="PS00211">
    <property type="entry name" value="ABC_TRANSPORTER_1"/>
    <property type="match status" value="2"/>
</dbReference>
<comment type="similarity">
    <text evidence="2">Belongs to the ABC transporter superfamily.</text>
</comment>
<dbReference type="Gene3D" id="3.40.50.300">
    <property type="entry name" value="P-loop containing nucleotide triphosphate hydrolases"/>
    <property type="match status" value="2"/>
</dbReference>
<name>A0ABZ0PAS9_9BACT</name>
<keyword evidence="8" id="KW-0472">Membrane</keyword>
<dbReference type="InterPro" id="IPR030947">
    <property type="entry name" value="EcfA_1"/>
</dbReference>
<keyword evidence="11" id="KW-1185">Reference proteome</keyword>
<dbReference type="InterPro" id="IPR017871">
    <property type="entry name" value="ABC_transporter-like_CS"/>
</dbReference>
<feature type="domain" description="ABC transporter" evidence="9">
    <location>
        <begin position="2"/>
        <end position="236"/>
    </location>
</feature>
<dbReference type="InterPro" id="IPR027417">
    <property type="entry name" value="P-loop_NTPase"/>
</dbReference>
<evidence type="ECO:0000256" key="1">
    <source>
        <dbReference type="ARBA" id="ARBA00004202"/>
    </source>
</evidence>
<keyword evidence="6" id="KW-0067">ATP-binding</keyword>
<keyword evidence="4" id="KW-1003">Cell membrane</keyword>
<dbReference type="NCBIfam" id="TIGR04520">
    <property type="entry name" value="ECF_ATPase_1"/>
    <property type="match status" value="1"/>
</dbReference>
<dbReference type="SUPFAM" id="SSF52540">
    <property type="entry name" value="P-loop containing nucleoside triphosphate hydrolases"/>
    <property type="match status" value="2"/>
</dbReference>
<dbReference type="NCBIfam" id="NF010167">
    <property type="entry name" value="PRK13648.1"/>
    <property type="match status" value="3"/>
</dbReference>
<evidence type="ECO:0000256" key="5">
    <source>
        <dbReference type="ARBA" id="ARBA00022741"/>
    </source>
</evidence>
<evidence type="ECO:0000313" key="11">
    <source>
        <dbReference type="Proteomes" id="UP001303601"/>
    </source>
</evidence>
<evidence type="ECO:0000256" key="4">
    <source>
        <dbReference type="ARBA" id="ARBA00022475"/>
    </source>
</evidence>
<accession>A0ABZ0PAS9</accession>
<reference evidence="10" key="1">
    <citation type="submission" date="2023-11" db="EMBL/GenBank/DDBJ databases">
        <title>Completed genome sequence of Mycoplasma equirhinis type strain M432/72.</title>
        <authorList>
            <person name="Spergser J."/>
        </authorList>
    </citation>
    <scope>NUCLEOTIDE SEQUENCE [LARGE SCALE GENOMIC DNA]</scope>
    <source>
        <strain evidence="10">M432/72</strain>
    </source>
</reference>
<dbReference type="NCBIfam" id="NF010170">
    <property type="entry name" value="PRK13651.1"/>
    <property type="match status" value="1"/>
</dbReference>
<dbReference type="Pfam" id="PF00005">
    <property type="entry name" value="ABC_tran"/>
    <property type="match status" value="3"/>
</dbReference>
<protein>
    <submittedName>
        <fullName evidence="10">Energy-coupling factor transporter ATPase</fullName>
    </submittedName>
</protein>
<evidence type="ECO:0000256" key="3">
    <source>
        <dbReference type="ARBA" id="ARBA00022448"/>
    </source>
</evidence>
<dbReference type="PANTHER" id="PTHR43553">
    <property type="entry name" value="HEAVY METAL TRANSPORTER"/>
    <property type="match status" value="1"/>
</dbReference>
<dbReference type="InterPro" id="IPR050095">
    <property type="entry name" value="ECF_ABC_transporter_ATP-bd"/>
</dbReference>
<evidence type="ECO:0000256" key="7">
    <source>
        <dbReference type="ARBA" id="ARBA00022967"/>
    </source>
</evidence>
<keyword evidence="3" id="KW-0813">Transport</keyword>
<keyword evidence="7" id="KW-1278">Translocase</keyword>
<dbReference type="PROSITE" id="PS50893">
    <property type="entry name" value="ABC_TRANSPORTER_2"/>
    <property type="match status" value="2"/>
</dbReference>
<keyword evidence="5" id="KW-0547">Nucleotide-binding</keyword>
<comment type="subcellular location">
    <subcellularLocation>
        <location evidence="1">Cell membrane</location>
        <topology evidence="1">Peripheral membrane protein</topology>
    </subcellularLocation>
</comment>
<feature type="domain" description="ABC transporter" evidence="9">
    <location>
        <begin position="266"/>
        <end position="562"/>
    </location>
</feature>
<sequence length="606" mass="68004">MIEIKKLCYKYPGTNKLALNDVNFTIDDGQYVAILGHNGSGKSTFSKVLSAIYKATSGKVLIDGLEINSENLREIRKKIGIVFQNPDNQFIGSTVEDDIAFGLENKQMTTSEMYEIIVKYATEVGMGDCLDREPQYLSGGQKQRVAIASTLALNPNIIIFDEITSMLDPKGRSDIYKIIHDLHQKTNKTLISITHDMDEALLADKLIVFSGGKVIAEGKPIEILNDKKIIDIAKIDSPFIYKLSEMVDGINPTYNEEELIKTIMQIKVQNISKEYNVGLPTYIKVLDEVSVNINEGEAISIIGPTGSGKTTLIEHFNALLIPSAGQITFNDVPKQIKTKKPKKPNRKNFTDENLFNEAVKNYDEELLKFKTTPKSERIELINTDINISKTIKKIKNAKTLRKQVGVVFQFAEYQLFESTIEKDIIFGPISMGVKKAKAKELASKYLELVGLPKDYLDKSPFNLSGGQKRRVALAGILAMEPKFLVLDEPTAGLDPQGVEEMLTLFHNLYKQGKTIIIVTHDLDNALKWTNRTLFVKEGQIIKDGNTYEILSDQKLLESNNLIPTKLLSFVNKLKMNNIDVGKVTSIEDLAQKLNEYRKSKNKVRSK</sequence>
<evidence type="ECO:0000313" key="10">
    <source>
        <dbReference type="EMBL" id="WPB53699.1"/>
    </source>
</evidence>
<dbReference type="Proteomes" id="UP001303601">
    <property type="component" value="Chromosome"/>
</dbReference>
<proteinExistence type="inferred from homology"/>